<dbReference type="AlphaFoldDB" id="A0AAI9ZLW9"/>
<evidence type="ECO:0000256" key="1">
    <source>
        <dbReference type="SAM" id="MobiDB-lite"/>
    </source>
</evidence>
<keyword evidence="3" id="KW-1185">Reference proteome</keyword>
<dbReference type="GeneID" id="85480879"/>
<evidence type="ECO:0000313" key="2">
    <source>
        <dbReference type="EMBL" id="KAK1634396.1"/>
    </source>
</evidence>
<comment type="caution">
    <text evidence="2">The sequence shown here is derived from an EMBL/GenBank/DDBJ whole genome shotgun (WGS) entry which is preliminary data.</text>
</comment>
<gene>
    <name evidence="2" type="ORF">BDP81DRAFT_58512</name>
</gene>
<accession>A0AAI9ZLW9</accession>
<organism evidence="2 3">
    <name type="scientific">Colletotrichum phormii</name>
    <dbReference type="NCBI Taxonomy" id="359342"/>
    <lineage>
        <taxon>Eukaryota</taxon>
        <taxon>Fungi</taxon>
        <taxon>Dikarya</taxon>
        <taxon>Ascomycota</taxon>
        <taxon>Pezizomycotina</taxon>
        <taxon>Sordariomycetes</taxon>
        <taxon>Hypocreomycetidae</taxon>
        <taxon>Glomerellales</taxon>
        <taxon>Glomerellaceae</taxon>
        <taxon>Colletotrichum</taxon>
        <taxon>Colletotrichum acutatum species complex</taxon>
    </lineage>
</organism>
<evidence type="ECO:0000313" key="3">
    <source>
        <dbReference type="Proteomes" id="UP001243989"/>
    </source>
</evidence>
<sequence>MGSGHPVPQVIRGLRLLSTSHPIALRFCTSRRTWTSRILLNGPWLRLVTRPLRIGICRPAGSRCKSNCPAPLSGPLEWVGLPHAALHAAFSADKVLLGRPNHTPSRPGLGVTFPLSQHPSNFRSLNRRRPSLFLNPCQTLVRCLEDRRQERRGSTLAAGPGPGPSPAMGML</sequence>
<dbReference type="EMBL" id="JAHMHQ010000015">
    <property type="protein sequence ID" value="KAK1634396.1"/>
    <property type="molecule type" value="Genomic_DNA"/>
</dbReference>
<dbReference type="Proteomes" id="UP001243989">
    <property type="component" value="Unassembled WGS sequence"/>
</dbReference>
<reference evidence="2" key="1">
    <citation type="submission" date="2021-06" db="EMBL/GenBank/DDBJ databases">
        <title>Comparative genomics, transcriptomics and evolutionary studies reveal genomic signatures of adaptation to plant cell wall in hemibiotrophic fungi.</title>
        <authorList>
            <consortium name="DOE Joint Genome Institute"/>
            <person name="Baroncelli R."/>
            <person name="Diaz J.F."/>
            <person name="Benocci T."/>
            <person name="Peng M."/>
            <person name="Battaglia E."/>
            <person name="Haridas S."/>
            <person name="Andreopoulos W."/>
            <person name="Labutti K."/>
            <person name="Pangilinan J."/>
            <person name="Floch G.L."/>
            <person name="Makela M.R."/>
            <person name="Henrissat B."/>
            <person name="Grigoriev I.V."/>
            <person name="Crouch J.A."/>
            <person name="De Vries R.P."/>
            <person name="Sukno S.A."/>
            <person name="Thon M.R."/>
        </authorList>
    </citation>
    <scope>NUCLEOTIDE SEQUENCE</scope>
    <source>
        <strain evidence="2">CBS 102054</strain>
    </source>
</reference>
<name>A0AAI9ZLW9_9PEZI</name>
<feature type="region of interest" description="Disordered" evidence="1">
    <location>
        <begin position="148"/>
        <end position="171"/>
    </location>
</feature>
<proteinExistence type="predicted"/>
<protein>
    <submittedName>
        <fullName evidence="2">Uncharacterized protein</fullName>
    </submittedName>
</protein>
<dbReference type="RefSeq" id="XP_060443003.1">
    <property type="nucleotide sequence ID" value="XM_060596017.1"/>
</dbReference>